<proteinExistence type="predicted"/>
<dbReference type="PANTHER" id="PTHR46191:SF2">
    <property type="entry name" value="HALOACID DEHALOGENASE-LIKE HYDROLASE DOMAIN-CONTAINING PROTEIN 3"/>
    <property type="match status" value="1"/>
</dbReference>
<dbReference type="AlphaFoldDB" id="A0AAW0EYC7"/>
<dbReference type="GO" id="GO:0005634">
    <property type="term" value="C:nucleus"/>
    <property type="evidence" value="ECO:0007669"/>
    <property type="project" value="TreeGrafter"/>
</dbReference>
<protein>
    <recommendedName>
        <fullName evidence="3">Haloacid dehalogenase-like hydrolase</fullName>
    </recommendedName>
</protein>
<dbReference type="InterPro" id="IPR023214">
    <property type="entry name" value="HAD_sf"/>
</dbReference>
<name>A0AAW0EYC7_9TRYP</name>
<accession>A0AAW0EYC7</accession>
<dbReference type="Proteomes" id="UP001430356">
    <property type="component" value="Unassembled WGS sequence"/>
</dbReference>
<organism evidence="1 2">
    <name type="scientific">Novymonas esmeraldas</name>
    <dbReference type="NCBI Taxonomy" id="1808958"/>
    <lineage>
        <taxon>Eukaryota</taxon>
        <taxon>Discoba</taxon>
        <taxon>Euglenozoa</taxon>
        <taxon>Kinetoplastea</taxon>
        <taxon>Metakinetoplastina</taxon>
        <taxon>Trypanosomatida</taxon>
        <taxon>Trypanosomatidae</taxon>
        <taxon>Novymonas</taxon>
    </lineage>
</organism>
<dbReference type="SUPFAM" id="SSF56784">
    <property type="entry name" value="HAD-like"/>
    <property type="match status" value="1"/>
</dbReference>
<evidence type="ECO:0008006" key="3">
    <source>
        <dbReference type="Google" id="ProtNLM"/>
    </source>
</evidence>
<keyword evidence="2" id="KW-1185">Reference proteome</keyword>
<dbReference type="PANTHER" id="PTHR46191">
    <property type="match status" value="1"/>
</dbReference>
<comment type="caution">
    <text evidence="1">The sequence shown here is derived from an EMBL/GenBank/DDBJ whole genome shotgun (WGS) entry which is preliminary data.</text>
</comment>
<gene>
    <name evidence="1" type="ORF">NESM_000770500</name>
</gene>
<sequence>MLRVPVTVSFDALDTLIRITHGIGFQYRSSYAAFLREHGVDLDASCPNATCDVVARLALEAIHSQVRADRANWTRSANPREMPIGGDTDEELRSFWTRVVRQVYRHPSLCAGAAADVVRRIEDVWATCHDDVRRLEDHVLFHQFASTSAYSWYPEGLHTLQRLRDWGHTQSRRADTAPTPLVKAAEATAASPVLVLAAPPFVVSNVDPRIGAVFAQLDALATRSHDAAPPLLSRVISARDVGYAKPSPLGILAGVRDIAAAYRAACEVGTLAVEVRRHVHVGDAEADRMACERAGCHYVQCDPSTGATWGPLHAKLLEIEAACGAGTEPAETAAAAAPSCS</sequence>
<dbReference type="InterPro" id="IPR051828">
    <property type="entry name" value="HAD-like_hydrolase_domain"/>
</dbReference>
<dbReference type="InterPro" id="IPR036412">
    <property type="entry name" value="HAD-like_sf"/>
</dbReference>
<evidence type="ECO:0000313" key="2">
    <source>
        <dbReference type="Proteomes" id="UP001430356"/>
    </source>
</evidence>
<evidence type="ECO:0000313" key="1">
    <source>
        <dbReference type="EMBL" id="KAK7198140.1"/>
    </source>
</evidence>
<reference evidence="1 2" key="1">
    <citation type="journal article" date="2021" name="MBio">
        <title>A New Model Trypanosomatid, Novymonas esmeraldas: Genomic Perception of Its 'Candidatus Pandoraea novymonadis' Endosymbiont.</title>
        <authorList>
            <person name="Zakharova A."/>
            <person name="Saura A."/>
            <person name="Butenko A."/>
            <person name="Podesvova L."/>
            <person name="Warmusova S."/>
            <person name="Kostygov A.Y."/>
            <person name="Nenarokova A."/>
            <person name="Lukes J."/>
            <person name="Opperdoes F.R."/>
            <person name="Yurchenko V."/>
        </authorList>
    </citation>
    <scope>NUCLEOTIDE SEQUENCE [LARGE SCALE GENOMIC DNA]</scope>
    <source>
        <strain evidence="1 2">E262AT.01</strain>
    </source>
</reference>
<dbReference type="Gene3D" id="3.40.50.1000">
    <property type="entry name" value="HAD superfamily/HAD-like"/>
    <property type="match status" value="1"/>
</dbReference>
<dbReference type="EMBL" id="JAECZO010000134">
    <property type="protein sequence ID" value="KAK7198140.1"/>
    <property type="molecule type" value="Genomic_DNA"/>
</dbReference>